<keyword evidence="1" id="KW-0732">Signal</keyword>
<dbReference type="PROSITE" id="PS51318">
    <property type="entry name" value="TAT"/>
    <property type="match status" value="1"/>
</dbReference>
<gene>
    <name evidence="2" type="ORF">ABWK59_31835</name>
</gene>
<protein>
    <recommendedName>
        <fullName evidence="3">Peptidase inhibitor family I36</fullName>
    </recommendedName>
</protein>
<dbReference type="RefSeq" id="WP_354644124.1">
    <property type="nucleotide sequence ID" value="NZ_CP159872.1"/>
</dbReference>
<evidence type="ECO:0000256" key="1">
    <source>
        <dbReference type="SAM" id="SignalP"/>
    </source>
</evidence>
<evidence type="ECO:0008006" key="3">
    <source>
        <dbReference type="Google" id="ProtNLM"/>
    </source>
</evidence>
<sequence>MRTTLTRQARRASVLGVAGLLAALAVPALAAPAEAAPAPAPAAVTATYRVTTFATANGYNYTDCLTYGWHARCKLRGYLNAQQNYVYCKKWGDEVRDSSGNYNHWWLKTDLDTNLWGSGPAYVSAYYLSNWGNDEAKDDWGNAIPTC</sequence>
<feature type="signal peptide" evidence="1">
    <location>
        <begin position="1"/>
        <end position="30"/>
    </location>
</feature>
<accession>A0AAU8K777</accession>
<dbReference type="EMBL" id="CP159872">
    <property type="protein sequence ID" value="XCM83189.1"/>
    <property type="molecule type" value="Genomic_DNA"/>
</dbReference>
<feature type="chain" id="PRO_5043683826" description="Peptidase inhibitor family I36" evidence="1">
    <location>
        <begin position="31"/>
        <end position="147"/>
    </location>
</feature>
<name>A0AAU8K777_9ACTN</name>
<dbReference type="AlphaFoldDB" id="A0AAU8K777"/>
<evidence type="ECO:0000313" key="2">
    <source>
        <dbReference type="EMBL" id="XCM83189.1"/>
    </source>
</evidence>
<reference evidence="2" key="1">
    <citation type="submission" date="2024-06" db="EMBL/GenBank/DDBJ databases">
        <title>The genome sequences of Kitasatospora sp. strain HUAS MG31.</title>
        <authorList>
            <person name="Mo P."/>
        </authorList>
    </citation>
    <scope>NUCLEOTIDE SEQUENCE</scope>
    <source>
        <strain evidence="2">HUAS MG31</strain>
    </source>
</reference>
<proteinExistence type="predicted"/>
<dbReference type="KEGG" id="kcm:ABWK59_31835"/>
<dbReference type="InterPro" id="IPR006311">
    <property type="entry name" value="TAT_signal"/>
</dbReference>
<organism evidence="2">
    <name type="scientific">Kitasatospora camelliae</name>
    <dbReference type="NCBI Taxonomy" id="3156397"/>
    <lineage>
        <taxon>Bacteria</taxon>
        <taxon>Bacillati</taxon>
        <taxon>Actinomycetota</taxon>
        <taxon>Actinomycetes</taxon>
        <taxon>Kitasatosporales</taxon>
        <taxon>Streptomycetaceae</taxon>
        <taxon>Kitasatospora</taxon>
    </lineage>
</organism>